<comment type="similarity">
    <text evidence="2">Belongs to the RLP family.</text>
</comment>
<keyword evidence="10" id="KW-0675">Receptor</keyword>
<accession>A0A2P6SDE3</accession>
<evidence type="ECO:0000256" key="7">
    <source>
        <dbReference type="ARBA" id="ARBA00022737"/>
    </source>
</evidence>
<dbReference type="AlphaFoldDB" id="A0A2P6SDE3"/>
<evidence type="ECO:0000256" key="2">
    <source>
        <dbReference type="ARBA" id="ARBA00009592"/>
    </source>
</evidence>
<evidence type="ECO:0000256" key="5">
    <source>
        <dbReference type="ARBA" id="ARBA00022692"/>
    </source>
</evidence>
<feature type="transmembrane region" description="Helical" evidence="12">
    <location>
        <begin position="942"/>
        <end position="962"/>
    </location>
</feature>
<evidence type="ECO:0000256" key="9">
    <source>
        <dbReference type="ARBA" id="ARBA00023136"/>
    </source>
</evidence>
<comment type="caution">
    <text evidence="14">The sequence shown here is derived from an EMBL/GenBank/DDBJ whole genome shotgun (WGS) entry which is preliminary data.</text>
</comment>
<evidence type="ECO:0000313" key="14">
    <source>
        <dbReference type="EMBL" id="PRQ56711.1"/>
    </source>
</evidence>
<dbReference type="InterPro" id="IPR013210">
    <property type="entry name" value="LRR_N_plant-typ"/>
</dbReference>
<feature type="domain" description="Leucine-rich repeat-containing N-terminal plant-type" evidence="13">
    <location>
        <begin position="46"/>
        <end position="99"/>
    </location>
</feature>
<evidence type="ECO:0000256" key="3">
    <source>
        <dbReference type="ARBA" id="ARBA00022475"/>
    </source>
</evidence>
<dbReference type="SUPFAM" id="SSF52058">
    <property type="entry name" value="L domain-like"/>
    <property type="match status" value="2"/>
</dbReference>
<name>A0A2P6SDE3_ROSCH</name>
<proteinExistence type="inferred from homology"/>
<dbReference type="PRINTS" id="PR00019">
    <property type="entry name" value="LEURICHRPT"/>
</dbReference>
<dbReference type="Gramene" id="PRQ56711">
    <property type="protein sequence ID" value="PRQ56711"/>
    <property type="gene ID" value="RchiOBHm_Chr1g0340311"/>
</dbReference>
<dbReference type="Proteomes" id="UP000238479">
    <property type="component" value="Chromosome 1"/>
</dbReference>
<keyword evidence="11" id="KW-0325">Glycoprotein</keyword>
<dbReference type="SMART" id="SM00369">
    <property type="entry name" value="LRR_TYP"/>
    <property type="match status" value="6"/>
</dbReference>
<evidence type="ECO:0000259" key="13">
    <source>
        <dbReference type="Pfam" id="PF08263"/>
    </source>
</evidence>
<keyword evidence="9 12" id="KW-0472">Membrane</keyword>
<dbReference type="FunFam" id="3.80.10.10:FF:000111">
    <property type="entry name" value="LRR receptor-like serine/threonine-protein kinase ERECTA"/>
    <property type="match status" value="1"/>
</dbReference>
<dbReference type="Gene3D" id="3.80.10.10">
    <property type="entry name" value="Ribonuclease Inhibitor"/>
    <property type="match status" value="5"/>
</dbReference>
<keyword evidence="15" id="KW-1185">Reference proteome</keyword>
<gene>
    <name evidence="14" type="ORF">RchiOBHm_Chr1g0340311</name>
</gene>
<dbReference type="EMBL" id="PDCK01000039">
    <property type="protein sequence ID" value="PRQ56711.1"/>
    <property type="molecule type" value="Genomic_DNA"/>
</dbReference>
<keyword evidence="8 12" id="KW-1133">Transmembrane helix</keyword>
<evidence type="ECO:0000256" key="11">
    <source>
        <dbReference type="ARBA" id="ARBA00023180"/>
    </source>
</evidence>
<keyword evidence="4" id="KW-0433">Leucine-rich repeat</keyword>
<keyword evidence="3" id="KW-1003">Cell membrane</keyword>
<keyword evidence="6" id="KW-0732">Signal</keyword>
<dbReference type="InterPro" id="IPR046956">
    <property type="entry name" value="RLP23-like"/>
</dbReference>
<sequence length="989" mass="109909">MGLSSRQCLSNVPNIGLLSRILVLLLFHVLGAGSLYSRQQQPSSCHDEDSAALLQFKQSFIIDPSVSYDDGSCPKVSSWKTAEGDHNSNCCSWDGVECDEDTGHVTGLDLSSSCLYGSINSSSSLFRLVHLRRLNLADNHFNYSEIPTTIRNLPRLRYLNLSLSVFSGQVPSEITQLSKLSSLDLSRNLHAHSDEPLLKLKVPNLAGLVQNLTRLEKLHLSYVNISSKIPDSLVNLSFLSSLTLGNCDLYGEFPIRIFKLQYLTFLSVRSNQELSGYLPDFNGSSPLTWLSLGGTNFSRNVPSSIRKLDALNYLNLAECSFSGPIPASLANLTQLNYLSLATNNFVGGPLSWLGKQTELTSLHLTSTNLNGPIPVSLGNLTQLTDLFLDENQLSGPIPPLLGNLSRVTNLDLSDNRLSGLIPESLFNLNLSELSLFGNNLHGKLDICRLPSTLIQLQLGGNKLEVSQSKIMNTTLFPKLSTLVLCACNINEFPDFLRHQQNLNWLALSFNKLHGQIPKWMLNTSTESLMFLDLKHNFLSDFGQLNVVLPWVNLKVLFVGQNLLDGSPPIPPQSIIYYSFDNNNLTGELSQLMCNISTLQYVDFSNNKLSGTIPPCLGNFSDDLQVLVLRNNSFHGTLPQRYSNTSNLKMLDVSYNQLHGKIPRSLANCVMLESLVLSVNKFSDVFPFWLASLPELKLLAMHHNAFYGVIGNTKENLHFPELRILDLSYNNFRGEFPSEYIFSGNAMRGIVLSQPTYMEASSDLNIPNVNAPRFSYSFTVTISNKGFERYYGHIQEDLGVIDISSNNFRGKIPEFIGNLKGLRFLNISNNIFNGSIPSFLENLTLLEALDLSQNQLSGEIPQQLVQLTSLANFNVSYNNLTGSIPQGRQFQTFENTSYKGNPELCGDPLTRRCGNSIAPAQLPPSNSIEENVSGSAFELDWKFVLAGFGSGLLVGVVLADVAITRRRELFLEIVGMLIRLMKRIKRQRRY</sequence>
<dbReference type="OMA" id="CACNINE"/>
<dbReference type="GO" id="GO:0005886">
    <property type="term" value="C:plasma membrane"/>
    <property type="evidence" value="ECO:0007669"/>
    <property type="project" value="UniProtKB-SubCell"/>
</dbReference>
<evidence type="ECO:0000256" key="6">
    <source>
        <dbReference type="ARBA" id="ARBA00022729"/>
    </source>
</evidence>
<reference evidence="14 15" key="1">
    <citation type="journal article" date="2018" name="Nat. Genet.">
        <title>The Rosa genome provides new insights in the design of modern roses.</title>
        <authorList>
            <person name="Bendahmane M."/>
        </authorList>
    </citation>
    <scope>NUCLEOTIDE SEQUENCE [LARGE SCALE GENOMIC DNA]</scope>
    <source>
        <strain evidence="15">cv. Old Blush</strain>
    </source>
</reference>
<evidence type="ECO:0000256" key="4">
    <source>
        <dbReference type="ARBA" id="ARBA00022614"/>
    </source>
</evidence>
<organism evidence="14 15">
    <name type="scientific">Rosa chinensis</name>
    <name type="common">China rose</name>
    <dbReference type="NCBI Taxonomy" id="74649"/>
    <lineage>
        <taxon>Eukaryota</taxon>
        <taxon>Viridiplantae</taxon>
        <taxon>Streptophyta</taxon>
        <taxon>Embryophyta</taxon>
        <taxon>Tracheophyta</taxon>
        <taxon>Spermatophyta</taxon>
        <taxon>Magnoliopsida</taxon>
        <taxon>eudicotyledons</taxon>
        <taxon>Gunneridae</taxon>
        <taxon>Pentapetalae</taxon>
        <taxon>rosids</taxon>
        <taxon>fabids</taxon>
        <taxon>Rosales</taxon>
        <taxon>Rosaceae</taxon>
        <taxon>Rosoideae</taxon>
        <taxon>Rosoideae incertae sedis</taxon>
        <taxon>Rosa</taxon>
    </lineage>
</organism>
<dbReference type="InterPro" id="IPR001611">
    <property type="entry name" value="Leu-rich_rpt"/>
</dbReference>
<evidence type="ECO:0000313" key="15">
    <source>
        <dbReference type="Proteomes" id="UP000238479"/>
    </source>
</evidence>
<dbReference type="Pfam" id="PF13855">
    <property type="entry name" value="LRR_8"/>
    <property type="match status" value="1"/>
</dbReference>
<dbReference type="PANTHER" id="PTHR48061:SF12">
    <property type="entry name" value="DISEASE RESISTANCE LIKE PROTEIN"/>
    <property type="match status" value="1"/>
</dbReference>
<evidence type="ECO:0000256" key="10">
    <source>
        <dbReference type="ARBA" id="ARBA00023170"/>
    </source>
</evidence>
<keyword evidence="7" id="KW-0677">Repeat</keyword>
<dbReference type="InterPro" id="IPR003591">
    <property type="entry name" value="Leu-rich_rpt_typical-subtyp"/>
</dbReference>
<dbReference type="FunFam" id="3.80.10.10:FF:000095">
    <property type="entry name" value="LRR receptor-like serine/threonine-protein kinase GSO1"/>
    <property type="match status" value="2"/>
</dbReference>
<protein>
    <submittedName>
        <fullName evidence="14">Putative leucine-rich repeat-containing, plant-type, leucine-rich repeat domain, L</fullName>
    </submittedName>
</protein>
<evidence type="ECO:0000256" key="12">
    <source>
        <dbReference type="SAM" id="Phobius"/>
    </source>
</evidence>
<dbReference type="Pfam" id="PF08263">
    <property type="entry name" value="LRRNT_2"/>
    <property type="match status" value="1"/>
</dbReference>
<keyword evidence="5 12" id="KW-0812">Transmembrane</keyword>
<evidence type="ECO:0000256" key="8">
    <source>
        <dbReference type="ARBA" id="ARBA00022989"/>
    </source>
</evidence>
<evidence type="ECO:0000256" key="1">
    <source>
        <dbReference type="ARBA" id="ARBA00004251"/>
    </source>
</evidence>
<dbReference type="OrthoDB" id="1910043at2759"/>
<dbReference type="PANTHER" id="PTHR48061">
    <property type="entry name" value="LEUCINE-RICH REPEAT RECEPTOR PROTEIN KINASE EMS1-LIKE-RELATED"/>
    <property type="match status" value="1"/>
</dbReference>
<dbReference type="Pfam" id="PF00560">
    <property type="entry name" value="LRR_1"/>
    <property type="match status" value="8"/>
</dbReference>
<comment type="subcellular location">
    <subcellularLocation>
        <location evidence="1">Cell membrane</location>
        <topology evidence="1">Single-pass type I membrane protein</topology>
    </subcellularLocation>
</comment>
<dbReference type="InterPro" id="IPR032675">
    <property type="entry name" value="LRR_dom_sf"/>
</dbReference>
<dbReference type="SUPFAM" id="SSF52047">
    <property type="entry name" value="RNI-like"/>
    <property type="match status" value="1"/>
</dbReference>